<dbReference type="EMBL" id="RWIC01000748">
    <property type="protein sequence ID" value="TKC40459.1"/>
    <property type="molecule type" value="Genomic_DNA"/>
</dbReference>
<sequence length="211" mass="21958">MGVYGPPPLTLTPRSAPQLPGLRHQMAADALRSLRREIAPGGAGARASGGHLRRALWSGAASSRRPPGLRRPRPVVQVAGESAPTPARSSGSGLTRSGAGVLIVLVEAGEAQGASNSRGEDAGTGGEQEAGGQARPEQRPSQRSLWTVSSHCWLCCRLDPVGGGRHPTRPSRKLWLGQDRGGNCGSDRTLSHPAQAGPHTDGAQSLEMNRK</sequence>
<evidence type="ECO:0000313" key="2">
    <source>
        <dbReference type="EMBL" id="TKC40459.1"/>
    </source>
</evidence>
<gene>
    <name evidence="2" type="ORF">EI555_012999</name>
</gene>
<name>A0A4U1EUS2_MONMO</name>
<proteinExistence type="predicted"/>
<dbReference type="Proteomes" id="UP000308365">
    <property type="component" value="Unassembled WGS sequence"/>
</dbReference>
<feature type="region of interest" description="Disordered" evidence="1">
    <location>
        <begin position="160"/>
        <end position="211"/>
    </location>
</feature>
<feature type="compositionally biased region" description="Pro residues" evidence="1">
    <location>
        <begin position="1"/>
        <end position="10"/>
    </location>
</feature>
<reference evidence="3" key="1">
    <citation type="journal article" date="2019" name="IScience">
        <title>Narwhal Genome Reveals Long-Term Low Genetic Diversity despite Current Large Abundance Size.</title>
        <authorList>
            <person name="Westbury M.V."/>
            <person name="Petersen B."/>
            <person name="Garde E."/>
            <person name="Heide-Jorgensen M.P."/>
            <person name="Lorenzen E.D."/>
        </authorList>
    </citation>
    <scope>NUCLEOTIDE SEQUENCE [LARGE SCALE GENOMIC DNA]</scope>
</reference>
<dbReference type="AlphaFoldDB" id="A0A4U1EUS2"/>
<accession>A0A4U1EUS2</accession>
<comment type="caution">
    <text evidence="2">The sequence shown here is derived from an EMBL/GenBank/DDBJ whole genome shotgun (WGS) entry which is preliminary data.</text>
</comment>
<evidence type="ECO:0000256" key="1">
    <source>
        <dbReference type="SAM" id="MobiDB-lite"/>
    </source>
</evidence>
<feature type="region of interest" description="Disordered" evidence="1">
    <location>
        <begin position="112"/>
        <end position="143"/>
    </location>
</feature>
<feature type="region of interest" description="Disordered" evidence="1">
    <location>
        <begin position="1"/>
        <end position="20"/>
    </location>
</feature>
<organism evidence="2 3">
    <name type="scientific">Monodon monoceros</name>
    <name type="common">Narwhal</name>
    <name type="synonym">Ceratodon monodon</name>
    <dbReference type="NCBI Taxonomy" id="40151"/>
    <lineage>
        <taxon>Eukaryota</taxon>
        <taxon>Metazoa</taxon>
        <taxon>Chordata</taxon>
        <taxon>Craniata</taxon>
        <taxon>Vertebrata</taxon>
        <taxon>Euteleostomi</taxon>
        <taxon>Mammalia</taxon>
        <taxon>Eutheria</taxon>
        <taxon>Laurasiatheria</taxon>
        <taxon>Artiodactyla</taxon>
        <taxon>Whippomorpha</taxon>
        <taxon>Cetacea</taxon>
        <taxon>Odontoceti</taxon>
        <taxon>Monodontidae</taxon>
        <taxon>Monodon</taxon>
    </lineage>
</organism>
<evidence type="ECO:0000313" key="3">
    <source>
        <dbReference type="Proteomes" id="UP000308365"/>
    </source>
</evidence>
<protein>
    <submittedName>
        <fullName evidence="2">Uncharacterized protein</fullName>
    </submittedName>
</protein>
<feature type="compositionally biased region" description="Polar residues" evidence="1">
    <location>
        <begin position="202"/>
        <end position="211"/>
    </location>
</feature>